<dbReference type="SUPFAM" id="SSF48403">
    <property type="entry name" value="Ankyrin repeat"/>
    <property type="match status" value="1"/>
</dbReference>
<keyword evidence="2 3" id="KW-0040">ANK repeat</keyword>
<evidence type="ECO:0000256" key="2">
    <source>
        <dbReference type="ARBA" id="ARBA00023043"/>
    </source>
</evidence>
<feature type="repeat" description="ANK" evidence="3">
    <location>
        <begin position="67"/>
        <end position="99"/>
    </location>
</feature>
<gene>
    <name evidence="4" type="ORF">FPB0191_00544</name>
</gene>
<reference evidence="4 5" key="1">
    <citation type="journal article" date="2014" name="Appl. Environ. Microbiol.">
        <title>Gut symbionts from distinct hosts exhibit genotoxic activity via divergent colibactin biosynthetic pathways.</title>
        <authorList>
            <person name="Engel P."/>
            <person name="Vizcaino M.I."/>
            <person name="Crawford J.M."/>
        </authorList>
    </citation>
    <scope>NUCLEOTIDE SEQUENCE [LARGE SCALE GENOMIC DNA]</scope>
    <source>
        <strain evidence="4 5">PEB0191</strain>
    </source>
</reference>
<dbReference type="Gene3D" id="1.25.40.20">
    <property type="entry name" value="Ankyrin repeat-containing domain"/>
    <property type="match status" value="2"/>
</dbReference>
<dbReference type="PANTHER" id="PTHR24198:SF165">
    <property type="entry name" value="ANKYRIN REPEAT-CONTAINING PROTEIN-RELATED"/>
    <property type="match status" value="1"/>
</dbReference>
<dbReference type="STRING" id="1267021.FPB0191_00544"/>
<proteinExistence type="predicted"/>
<evidence type="ECO:0000256" key="1">
    <source>
        <dbReference type="ARBA" id="ARBA00022737"/>
    </source>
</evidence>
<organism evidence="4 5">
    <name type="scientific">Frischella perrara</name>
    <dbReference type="NCBI Taxonomy" id="1267021"/>
    <lineage>
        <taxon>Bacteria</taxon>
        <taxon>Pseudomonadati</taxon>
        <taxon>Pseudomonadota</taxon>
        <taxon>Gammaproteobacteria</taxon>
        <taxon>Orbales</taxon>
        <taxon>Orbaceae</taxon>
        <taxon>Frischella</taxon>
    </lineage>
</organism>
<dbReference type="EMBL" id="CP009056">
    <property type="protein sequence ID" value="AJA44375.1"/>
    <property type="molecule type" value="Genomic_DNA"/>
</dbReference>
<dbReference type="InterPro" id="IPR002110">
    <property type="entry name" value="Ankyrin_rpt"/>
</dbReference>
<dbReference type="AlphaFoldDB" id="A0A0A7RYK2"/>
<dbReference type="HOGENOM" id="CLU_699712_0_0_6"/>
<dbReference type="PROSITE" id="PS50088">
    <property type="entry name" value="ANK_REPEAT"/>
    <property type="match status" value="2"/>
</dbReference>
<dbReference type="PANTHER" id="PTHR24198">
    <property type="entry name" value="ANKYRIN REPEAT AND PROTEIN KINASE DOMAIN-CONTAINING PROTEIN"/>
    <property type="match status" value="1"/>
</dbReference>
<dbReference type="KEGG" id="fpp:FPB0191_00544"/>
<dbReference type="InterPro" id="IPR036770">
    <property type="entry name" value="Ankyrin_rpt-contain_sf"/>
</dbReference>
<evidence type="ECO:0000313" key="5">
    <source>
        <dbReference type="Proteomes" id="UP000030901"/>
    </source>
</evidence>
<dbReference type="PROSITE" id="PS50297">
    <property type="entry name" value="ANK_REP_REGION"/>
    <property type="match status" value="2"/>
</dbReference>
<dbReference type="OrthoDB" id="325351at2"/>
<feature type="repeat" description="ANK" evidence="3">
    <location>
        <begin position="99"/>
        <end position="137"/>
    </location>
</feature>
<keyword evidence="1" id="KW-0677">Repeat</keyword>
<accession>A0A0A7RYK2</accession>
<name>A0A0A7RYK2_FRIPE</name>
<evidence type="ECO:0000256" key="3">
    <source>
        <dbReference type="PROSITE-ProRule" id="PRU00023"/>
    </source>
</evidence>
<dbReference type="Pfam" id="PF12796">
    <property type="entry name" value="Ank_2"/>
    <property type="match status" value="1"/>
</dbReference>
<dbReference type="Proteomes" id="UP000030901">
    <property type="component" value="Chromosome"/>
</dbReference>
<dbReference type="SMART" id="SM00248">
    <property type="entry name" value="ANK"/>
    <property type="match status" value="8"/>
</dbReference>
<evidence type="ECO:0000313" key="4">
    <source>
        <dbReference type="EMBL" id="AJA44375.1"/>
    </source>
</evidence>
<dbReference type="RefSeq" id="WP_039103827.1">
    <property type="nucleotide sequence ID" value="NZ_CP009056.1"/>
</dbReference>
<keyword evidence="5" id="KW-1185">Reference proteome</keyword>
<protein>
    <submittedName>
        <fullName evidence="4">Protein with ankyrin repeats (3 copies)</fullName>
    </submittedName>
</protein>
<sequence length="394" mass="44862">MNIKPIKFSWIIIVLLMSFCITAYGTKRSPLKSNYDENPLERAVMNKNIDEVKKLLAEGANIEGGRNDGYPLIIAIDSGQYDMVKFLIEHGARINGSINSFSPLHYAVNAYHLSSTQIVRITKLLLVNGANVNHIYNGRSDMNQMSNLDYACYSSISKRLCPTDNPSLMHGTPPIFWAMGNPDVVKLLIDNGAEFPPAEFPQKKLRGLSLWYVAYLYHNPQSMKLLLDHHIPIEPREPILFELIIRRNKIKYEDLKQIIDYLLIAGYDINEVSNINSTLLSTLIQDLSEDDLKIVKLLLDKGANPSLIIKKEGNIAHLYASRYYDSTKNNLSLDIAFFQLLIDHQLDINTLTKFSLQTPLDLLFSRVKNKAEFEQLPLVVYLRQRGAKFSCELN</sequence>